<dbReference type="PANTHER" id="PTHR37844:SF2">
    <property type="entry name" value="SER_THR PROTEIN PHOSPHATASE SUPERFAMILY (AFU_ORTHOLOGUE AFUA_1G14840)"/>
    <property type="match status" value="1"/>
</dbReference>
<organism evidence="1 2">
    <name type="scientific">Reticulomyxa filosa</name>
    <dbReference type="NCBI Taxonomy" id="46433"/>
    <lineage>
        <taxon>Eukaryota</taxon>
        <taxon>Sar</taxon>
        <taxon>Rhizaria</taxon>
        <taxon>Retaria</taxon>
        <taxon>Foraminifera</taxon>
        <taxon>Monothalamids</taxon>
        <taxon>Reticulomyxidae</taxon>
        <taxon>Reticulomyxa</taxon>
    </lineage>
</organism>
<proteinExistence type="predicted"/>
<reference evidence="1 2" key="1">
    <citation type="journal article" date="2013" name="Curr. Biol.">
        <title>The Genome of the Foraminiferan Reticulomyxa filosa.</title>
        <authorList>
            <person name="Glockner G."/>
            <person name="Hulsmann N."/>
            <person name="Schleicher M."/>
            <person name="Noegel A.A."/>
            <person name="Eichinger L."/>
            <person name="Gallinger C."/>
            <person name="Pawlowski J."/>
            <person name="Sierra R."/>
            <person name="Euteneuer U."/>
            <person name="Pillet L."/>
            <person name="Moustafa A."/>
            <person name="Platzer M."/>
            <person name="Groth M."/>
            <person name="Szafranski K."/>
            <person name="Schliwa M."/>
        </authorList>
    </citation>
    <scope>NUCLEOTIDE SEQUENCE [LARGE SCALE GENOMIC DNA]</scope>
</reference>
<evidence type="ECO:0000313" key="1">
    <source>
        <dbReference type="EMBL" id="ETO27092.1"/>
    </source>
</evidence>
<protein>
    <submittedName>
        <fullName evidence="1">Metallophosphoesterase-like protein</fullName>
    </submittedName>
</protein>
<dbReference type="SUPFAM" id="SSF56300">
    <property type="entry name" value="Metallo-dependent phosphatases"/>
    <property type="match status" value="1"/>
</dbReference>
<dbReference type="OrthoDB" id="550558at2759"/>
<keyword evidence="2" id="KW-1185">Reference proteome</keyword>
<dbReference type="AlphaFoldDB" id="X6NNZ1"/>
<accession>X6NNZ1</accession>
<dbReference type="Proteomes" id="UP000023152">
    <property type="component" value="Unassembled WGS sequence"/>
</dbReference>
<comment type="caution">
    <text evidence="1">The sequence shown here is derived from an EMBL/GenBank/DDBJ whole genome shotgun (WGS) entry which is preliminary data.</text>
</comment>
<dbReference type="InterPro" id="IPR029052">
    <property type="entry name" value="Metallo-depent_PP-like"/>
</dbReference>
<name>X6NNZ1_RETFI</name>
<gene>
    <name evidence="1" type="ORF">RFI_10043</name>
</gene>
<evidence type="ECO:0000313" key="2">
    <source>
        <dbReference type="Proteomes" id="UP000023152"/>
    </source>
</evidence>
<sequence>MSETKKIPTLTTWGLSKEDINALLVQKALNEMKRSANDNKEEKKEERRSDNVVINVKKEEIIANSIQIVSDIHLEFPNVYESMPKIKPKAPIIALLGDIGHPQEKTYSHLLEELSKNFQHVIVILFRVICKCIRSCFFIFIFKVFAGNHEYYTSEYHKVHASIQTICEGFKNVHFLQCNTIEFPDVLPNIRIAGCTLWPSIDKKLHSQAMEQVNDYTMIEIQKSKEEITATQSAPEESSYLYFAKK</sequence>
<dbReference type="EMBL" id="ASPP01007466">
    <property type="protein sequence ID" value="ETO27092.1"/>
    <property type="molecule type" value="Genomic_DNA"/>
</dbReference>
<dbReference type="PANTHER" id="PTHR37844">
    <property type="entry name" value="SER/THR PROTEIN PHOSPHATASE SUPERFAMILY (AFU_ORTHOLOGUE AFUA_1G14840)"/>
    <property type="match status" value="1"/>
</dbReference>